<evidence type="ECO:0000256" key="7">
    <source>
        <dbReference type="ARBA" id="ARBA00069413"/>
    </source>
</evidence>
<evidence type="ECO:0000256" key="4">
    <source>
        <dbReference type="ARBA" id="ARBA00022980"/>
    </source>
</evidence>
<organism evidence="11">
    <name type="scientific">Microchloropsis salina</name>
    <dbReference type="NCBI Taxonomy" id="2511165"/>
    <lineage>
        <taxon>Eukaryota</taxon>
        <taxon>Sar</taxon>
        <taxon>Stramenopiles</taxon>
        <taxon>Ochrophyta</taxon>
        <taxon>Eustigmatophyceae</taxon>
        <taxon>Eustigmatales</taxon>
        <taxon>Monodopsidaceae</taxon>
        <taxon>Microchloropsis</taxon>
    </lineage>
</organism>
<dbReference type="GO" id="GO:0002181">
    <property type="term" value="P:cytoplasmic translation"/>
    <property type="evidence" value="ECO:0007669"/>
    <property type="project" value="TreeGrafter"/>
</dbReference>
<dbReference type="Pfam" id="PF00347">
    <property type="entry name" value="Ribosomal_L6"/>
    <property type="match status" value="2"/>
</dbReference>
<dbReference type="FunFam" id="3.90.930.12:FF:000002">
    <property type="entry name" value="50S ribosomal protein L6"/>
    <property type="match status" value="1"/>
</dbReference>
<feature type="domain" description="Large ribosomal subunit protein uL6 alpha-beta" evidence="10">
    <location>
        <begin position="93"/>
        <end position="166"/>
    </location>
</feature>
<dbReference type="InterPro" id="IPR002358">
    <property type="entry name" value="Ribosomal_uL6_CS"/>
</dbReference>
<evidence type="ECO:0000256" key="8">
    <source>
        <dbReference type="HAMAP-Rule" id="MF_01365"/>
    </source>
</evidence>
<geneLocation type="chloroplast" evidence="11"/>
<feature type="domain" description="Large ribosomal subunit protein uL6 alpha-beta" evidence="10">
    <location>
        <begin position="11"/>
        <end position="80"/>
    </location>
</feature>
<dbReference type="PIRSF" id="PIRSF002162">
    <property type="entry name" value="Ribosomal_L6"/>
    <property type="match status" value="1"/>
</dbReference>
<keyword evidence="2 8" id="KW-0699">rRNA-binding</keyword>
<dbReference type="GO" id="GO:0022625">
    <property type="term" value="C:cytosolic large ribosomal subunit"/>
    <property type="evidence" value="ECO:0007669"/>
    <property type="project" value="TreeGrafter"/>
</dbReference>
<reference evidence="11" key="1">
    <citation type="journal article" date="2014" name="BMC Genomics">
        <title>A pangenomic analysis of the Nannochloropsis organellar genomes reveals novel genetic variations in key metabolic genes.</title>
        <authorList>
            <person name="Starkenburg S.R."/>
            <person name="Kwon K.J."/>
            <person name="Jha R.K."/>
            <person name="McKay C."/>
            <person name="Jacobs M."/>
            <person name="Chertkov O."/>
            <person name="Twary S."/>
            <person name="Rocap G."/>
            <person name="Cattolico R.A."/>
        </authorList>
    </citation>
    <scope>NUCLEOTIDE SEQUENCE</scope>
    <source>
        <strain evidence="11">CCMP1776</strain>
    </source>
</reference>
<dbReference type="GO" id="GO:0009507">
    <property type="term" value="C:chloroplast"/>
    <property type="evidence" value="ECO:0007669"/>
    <property type="project" value="UniProtKB-SubCell"/>
</dbReference>
<comment type="subunit">
    <text evidence="8">Part of the 50S ribosomal subunit.</text>
</comment>
<dbReference type="PROSITE" id="PS00525">
    <property type="entry name" value="RIBOSOMAL_L6_1"/>
    <property type="match status" value="1"/>
</dbReference>
<evidence type="ECO:0000256" key="1">
    <source>
        <dbReference type="ARBA" id="ARBA00009356"/>
    </source>
</evidence>
<comment type="function">
    <text evidence="6 8">Binds 23S rRNA.</text>
</comment>
<keyword evidence="3 8" id="KW-0694">RNA-binding</keyword>
<evidence type="ECO:0000256" key="9">
    <source>
        <dbReference type="RuleBase" id="RU003869"/>
    </source>
</evidence>
<dbReference type="FunFam" id="3.90.930.12:FF:000001">
    <property type="entry name" value="50S ribosomal protein L6"/>
    <property type="match status" value="1"/>
</dbReference>
<evidence type="ECO:0000313" key="11">
    <source>
        <dbReference type="EMBL" id="AHX25558.1"/>
    </source>
</evidence>
<keyword evidence="11" id="KW-0150">Chloroplast</keyword>
<dbReference type="AlphaFoldDB" id="A0A023PMV6"/>
<evidence type="ECO:0000256" key="3">
    <source>
        <dbReference type="ARBA" id="ARBA00022884"/>
    </source>
</evidence>
<name>A0A023PMV6_9STRA</name>
<accession>A0A023PMV6</accession>
<dbReference type="PRINTS" id="PR00059">
    <property type="entry name" value="RIBOSOMALL6"/>
</dbReference>
<dbReference type="InterPro" id="IPR020040">
    <property type="entry name" value="Ribosomal_uL6_a/b-dom"/>
</dbReference>
<proteinExistence type="inferred from homology"/>
<dbReference type="InterPro" id="IPR000702">
    <property type="entry name" value="Ribosomal_uL6-like"/>
</dbReference>
<evidence type="ECO:0000256" key="2">
    <source>
        <dbReference type="ARBA" id="ARBA00022730"/>
    </source>
</evidence>
<gene>
    <name evidence="8 11" type="primary">rpl6</name>
    <name evidence="11" type="ORF">Nsk00120</name>
</gene>
<dbReference type="SUPFAM" id="SSF56053">
    <property type="entry name" value="Ribosomal protein L6"/>
    <property type="match status" value="2"/>
</dbReference>
<dbReference type="PANTHER" id="PTHR11655:SF14">
    <property type="entry name" value="LARGE RIBOSOMAL SUBUNIT PROTEIN UL6M"/>
    <property type="match status" value="1"/>
</dbReference>
<evidence type="ECO:0000256" key="5">
    <source>
        <dbReference type="ARBA" id="ARBA00023274"/>
    </source>
</evidence>
<dbReference type="Gene3D" id="3.90.930.12">
    <property type="entry name" value="Ribosomal protein L6, alpha-beta domain"/>
    <property type="match status" value="2"/>
</dbReference>
<evidence type="ECO:0000259" key="10">
    <source>
        <dbReference type="Pfam" id="PF00347"/>
    </source>
</evidence>
<keyword evidence="5 8" id="KW-0687">Ribonucleoprotein</keyword>
<dbReference type="InterPro" id="IPR036789">
    <property type="entry name" value="Ribosomal_uL6-like_a/b-dom_sf"/>
</dbReference>
<sequence length="180" mass="19783">MSRIGKQIIKIPAGVNIQLTETNVQVKGPKGEISRDIPNCLRVIFNKDENTLQILRKNENISSREVHGLFRSLVSNMVIGSSTGFTTILELKGVGYKANMDKTTLNLSVGYTHPIRIDAPEGIQISVEANTTIKISGINKEKVGLVAQQIRSTRPPEPYKGKGVLYQGEVIQRKVGKSSK</sequence>
<keyword evidence="4 8" id="KW-0689">Ribosomal protein</keyword>
<dbReference type="EMBL" id="KJ410685">
    <property type="protein sequence ID" value="AHX25558.1"/>
    <property type="molecule type" value="Genomic_DNA"/>
</dbReference>
<dbReference type="NCBIfam" id="TIGR03654">
    <property type="entry name" value="L6_bact"/>
    <property type="match status" value="1"/>
</dbReference>
<dbReference type="GO" id="GO:0019843">
    <property type="term" value="F:rRNA binding"/>
    <property type="evidence" value="ECO:0007669"/>
    <property type="project" value="UniProtKB-UniRule"/>
</dbReference>
<comment type="subcellular location">
    <subcellularLocation>
        <location evidence="8">Plastid</location>
        <location evidence="8">Chloroplast</location>
    </subcellularLocation>
</comment>
<dbReference type="InterPro" id="IPR019906">
    <property type="entry name" value="Ribosomal_uL6_bac-type"/>
</dbReference>
<dbReference type="GO" id="GO:0003735">
    <property type="term" value="F:structural constituent of ribosome"/>
    <property type="evidence" value="ECO:0007669"/>
    <property type="project" value="InterPro"/>
</dbReference>
<evidence type="ECO:0000256" key="6">
    <source>
        <dbReference type="ARBA" id="ARBA00055700"/>
    </source>
</evidence>
<comment type="similarity">
    <text evidence="1 8 9">Belongs to the universal ribosomal protein uL6 family.</text>
</comment>
<dbReference type="HAMAP" id="MF_01365_B">
    <property type="entry name" value="Ribosomal_uL6_B"/>
    <property type="match status" value="1"/>
</dbReference>
<dbReference type="PANTHER" id="PTHR11655">
    <property type="entry name" value="60S/50S RIBOSOMAL PROTEIN L6/L9"/>
    <property type="match status" value="1"/>
</dbReference>
<protein>
    <recommendedName>
        <fullName evidence="7 8">Large ribosomal subunit protein uL6c</fullName>
    </recommendedName>
</protein>
<keyword evidence="11" id="KW-0934">Plastid</keyword>